<evidence type="ECO:0000259" key="4">
    <source>
        <dbReference type="PROSITE" id="PS50043"/>
    </source>
</evidence>
<dbReference type="AlphaFoldDB" id="A0A1Q8ZV46"/>
<proteinExistence type="predicted"/>
<dbReference type="PROSITE" id="PS50043">
    <property type="entry name" value="HTH_LUXR_2"/>
    <property type="match status" value="1"/>
</dbReference>
<keyword evidence="1" id="KW-0805">Transcription regulation</keyword>
<dbReference type="InterPro" id="IPR000792">
    <property type="entry name" value="Tscrpt_reg_LuxR_C"/>
</dbReference>
<dbReference type="CDD" id="cd06170">
    <property type="entry name" value="LuxR_C_like"/>
    <property type="match status" value="1"/>
</dbReference>
<dbReference type="GO" id="GO:0003677">
    <property type="term" value="F:DNA binding"/>
    <property type="evidence" value="ECO:0007669"/>
    <property type="project" value="UniProtKB-KW"/>
</dbReference>
<dbReference type="SUPFAM" id="SSF46894">
    <property type="entry name" value="C-terminal effector domain of the bipartite response regulators"/>
    <property type="match status" value="1"/>
</dbReference>
<feature type="domain" description="HTH luxR-type" evidence="4">
    <location>
        <begin position="169"/>
        <end position="234"/>
    </location>
</feature>
<dbReference type="PANTHER" id="PTHR44688:SF16">
    <property type="entry name" value="DNA-BINDING TRANSCRIPTIONAL ACTIVATOR DEVR_DOSR"/>
    <property type="match status" value="1"/>
</dbReference>
<dbReference type="PANTHER" id="PTHR44688">
    <property type="entry name" value="DNA-BINDING TRANSCRIPTIONAL ACTIVATOR DEVR_DOSR"/>
    <property type="match status" value="1"/>
</dbReference>
<evidence type="ECO:0000256" key="1">
    <source>
        <dbReference type="ARBA" id="ARBA00023015"/>
    </source>
</evidence>
<dbReference type="InterPro" id="IPR005143">
    <property type="entry name" value="TF_LuxR_autoind-bd_dom"/>
</dbReference>
<reference evidence="5 6" key="1">
    <citation type="submission" date="2016-09" db="EMBL/GenBank/DDBJ databases">
        <title>Rhizobium oryziradicis sp. nov., isolated from the root of rice.</title>
        <authorList>
            <person name="Zhao J."/>
            <person name="Zhang X."/>
        </authorList>
    </citation>
    <scope>NUCLEOTIDE SEQUENCE [LARGE SCALE GENOMIC DNA]</scope>
    <source>
        <strain evidence="5 6">N19</strain>
    </source>
</reference>
<comment type="caution">
    <text evidence="5">The sequence shown here is derived from an EMBL/GenBank/DDBJ whole genome shotgun (WGS) entry which is preliminary data.</text>
</comment>
<dbReference type="InterPro" id="IPR036693">
    <property type="entry name" value="TF_LuxR_autoind-bd_dom_sf"/>
</dbReference>
<dbReference type="SUPFAM" id="SSF75516">
    <property type="entry name" value="Pheromone-binding domain of LuxR-like quorum-sensing transcription factors"/>
    <property type="match status" value="1"/>
</dbReference>
<dbReference type="Pfam" id="PF00196">
    <property type="entry name" value="GerE"/>
    <property type="match status" value="1"/>
</dbReference>
<evidence type="ECO:0000256" key="2">
    <source>
        <dbReference type="ARBA" id="ARBA00023125"/>
    </source>
</evidence>
<dbReference type="Pfam" id="PF03472">
    <property type="entry name" value="Autoind_bind"/>
    <property type="match status" value="1"/>
</dbReference>
<dbReference type="EMBL" id="MKIM01000024">
    <property type="protein sequence ID" value="OLP45905.1"/>
    <property type="molecule type" value="Genomic_DNA"/>
</dbReference>
<dbReference type="STRING" id="1867956.BJF95_11180"/>
<dbReference type="PRINTS" id="PR00038">
    <property type="entry name" value="HTHLUXR"/>
</dbReference>
<dbReference type="SMART" id="SM00421">
    <property type="entry name" value="HTH_LUXR"/>
    <property type="match status" value="1"/>
</dbReference>
<dbReference type="Gene3D" id="1.10.10.10">
    <property type="entry name" value="Winged helix-like DNA-binding domain superfamily/Winged helix DNA-binding domain"/>
    <property type="match status" value="1"/>
</dbReference>
<evidence type="ECO:0000313" key="5">
    <source>
        <dbReference type="EMBL" id="OLP45905.1"/>
    </source>
</evidence>
<dbReference type="GO" id="GO:0006355">
    <property type="term" value="P:regulation of DNA-templated transcription"/>
    <property type="evidence" value="ECO:0007669"/>
    <property type="project" value="InterPro"/>
</dbReference>
<dbReference type="InterPro" id="IPR036388">
    <property type="entry name" value="WH-like_DNA-bd_sf"/>
</dbReference>
<keyword evidence="3" id="KW-0804">Transcription</keyword>
<protein>
    <submittedName>
        <fullName evidence="5">LuxR family transcriptional regulator</fullName>
    </submittedName>
</protein>
<name>A0A1Q8ZV46_9HYPH</name>
<dbReference type="OrthoDB" id="8113315at2"/>
<keyword evidence="6" id="KW-1185">Reference proteome</keyword>
<keyword evidence="2" id="KW-0238">DNA-binding</keyword>
<accession>A0A1Q8ZV46</accession>
<sequence>MADVERFLVDLATSKTQFDVFRFMKQIGEYFGAKFFMVMNMPPVDALHLASCSVITNWPAELLSDYDQATLLPTSPIFHRLRNTSLPVLFDLATIARERDARTADRAIHILRAHNLLRNASFPVFDSAGNRGAVAISGEWGELSFADVVLLHYVSAHVFNRLAEIREMDACVKETLTEREIECLSWTSAGKTSIEIAEIMGLSEHTINHYLNRATKKLDTVNRTQAVAKSLRLGLIK</sequence>
<dbReference type="Proteomes" id="UP000186894">
    <property type="component" value="Unassembled WGS sequence"/>
</dbReference>
<evidence type="ECO:0000313" key="6">
    <source>
        <dbReference type="Proteomes" id="UP000186894"/>
    </source>
</evidence>
<evidence type="ECO:0000256" key="3">
    <source>
        <dbReference type="ARBA" id="ARBA00023163"/>
    </source>
</evidence>
<dbReference type="PROSITE" id="PS00622">
    <property type="entry name" value="HTH_LUXR_1"/>
    <property type="match status" value="1"/>
</dbReference>
<dbReference type="InterPro" id="IPR016032">
    <property type="entry name" value="Sig_transdc_resp-reg_C-effctor"/>
</dbReference>
<gene>
    <name evidence="5" type="ORF">BJF95_11180</name>
</gene>
<organism evidence="5 6">
    <name type="scientific">Rhizobium oryziradicis</name>
    <dbReference type="NCBI Taxonomy" id="1867956"/>
    <lineage>
        <taxon>Bacteria</taxon>
        <taxon>Pseudomonadati</taxon>
        <taxon>Pseudomonadota</taxon>
        <taxon>Alphaproteobacteria</taxon>
        <taxon>Hyphomicrobiales</taxon>
        <taxon>Rhizobiaceae</taxon>
        <taxon>Rhizobium/Agrobacterium group</taxon>
        <taxon>Rhizobium</taxon>
    </lineage>
</organism>
<dbReference type="Gene3D" id="3.30.450.80">
    <property type="entry name" value="Transcription factor LuxR-like, autoinducer-binding domain"/>
    <property type="match status" value="1"/>
</dbReference>